<feature type="domain" description="EF-hand" evidence="3">
    <location>
        <begin position="76"/>
        <end position="111"/>
    </location>
</feature>
<dbReference type="PANTHER" id="PTHR23048">
    <property type="entry name" value="MYOSIN LIGHT CHAIN 1, 3"/>
    <property type="match status" value="1"/>
</dbReference>
<keyword evidence="2" id="KW-0106">Calcium</keyword>
<dbReference type="OrthoDB" id="293868at2759"/>
<reference evidence="4" key="2">
    <citation type="submission" date="2020-11" db="EMBL/GenBank/DDBJ databases">
        <authorList>
            <person name="McCartney M.A."/>
            <person name="Auch B."/>
            <person name="Kono T."/>
            <person name="Mallez S."/>
            <person name="Becker A."/>
            <person name="Gohl D.M."/>
            <person name="Silverstein K.A.T."/>
            <person name="Koren S."/>
            <person name="Bechman K.B."/>
            <person name="Herman A."/>
            <person name="Abrahante J.E."/>
            <person name="Garbe J."/>
        </authorList>
    </citation>
    <scope>NUCLEOTIDE SEQUENCE</scope>
    <source>
        <strain evidence="4">Duluth1</strain>
        <tissue evidence="4">Whole animal</tissue>
    </source>
</reference>
<protein>
    <recommendedName>
        <fullName evidence="3">EF-hand domain-containing protein</fullName>
    </recommendedName>
</protein>
<name>A0A9D4L5D7_DREPO</name>
<dbReference type="EMBL" id="JAIWYP010000003">
    <property type="protein sequence ID" value="KAH3850917.1"/>
    <property type="molecule type" value="Genomic_DNA"/>
</dbReference>
<evidence type="ECO:0000256" key="1">
    <source>
        <dbReference type="ARBA" id="ARBA00022737"/>
    </source>
</evidence>
<dbReference type="InterPro" id="IPR002048">
    <property type="entry name" value="EF_hand_dom"/>
</dbReference>
<sequence>MASEDQLITEYFMMFDSNGNSTIEAKELKTLLKVVYKQNPDDAMVQQFLQDFDADESGTIDLEEFKKMYRAMPIKPEGESLKDLFTLYDKDGNKDLSLEEVKSFLRDLGDNSSDDLVRKLMDEVDVDRDGRVDFREFCIMYGRTVYGDAY</sequence>
<dbReference type="InterPro" id="IPR050230">
    <property type="entry name" value="CALM/Myosin/TropC-like"/>
</dbReference>
<proteinExistence type="predicted"/>
<evidence type="ECO:0000313" key="5">
    <source>
        <dbReference type="Proteomes" id="UP000828390"/>
    </source>
</evidence>
<reference evidence="4" key="1">
    <citation type="journal article" date="2019" name="bioRxiv">
        <title>The Genome of the Zebra Mussel, Dreissena polymorpha: A Resource for Invasive Species Research.</title>
        <authorList>
            <person name="McCartney M.A."/>
            <person name="Auch B."/>
            <person name="Kono T."/>
            <person name="Mallez S."/>
            <person name="Zhang Y."/>
            <person name="Obille A."/>
            <person name="Becker A."/>
            <person name="Abrahante J.E."/>
            <person name="Garbe J."/>
            <person name="Badalamenti J.P."/>
            <person name="Herman A."/>
            <person name="Mangelson H."/>
            <person name="Liachko I."/>
            <person name="Sullivan S."/>
            <person name="Sone E.D."/>
            <person name="Koren S."/>
            <person name="Silverstein K.A.T."/>
            <person name="Beckman K.B."/>
            <person name="Gohl D.M."/>
        </authorList>
    </citation>
    <scope>NUCLEOTIDE SEQUENCE</scope>
    <source>
        <strain evidence="4">Duluth1</strain>
        <tissue evidence="4">Whole animal</tissue>
    </source>
</reference>
<feature type="domain" description="EF-hand" evidence="3">
    <location>
        <begin position="3"/>
        <end position="38"/>
    </location>
</feature>
<comment type="caution">
    <text evidence="4">The sequence shown here is derived from an EMBL/GenBank/DDBJ whole genome shotgun (WGS) entry which is preliminary data.</text>
</comment>
<dbReference type="SMART" id="SM00054">
    <property type="entry name" value="EFh"/>
    <property type="match status" value="4"/>
</dbReference>
<keyword evidence="1" id="KW-0677">Repeat</keyword>
<evidence type="ECO:0000259" key="3">
    <source>
        <dbReference type="PROSITE" id="PS50222"/>
    </source>
</evidence>
<dbReference type="Pfam" id="PF13499">
    <property type="entry name" value="EF-hand_7"/>
    <property type="match status" value="2"/>
</dbReference>
<evidence type="ECO:0000256" key="2">
    <source>
        <dbReference type="ARBA" id="ARBA00022837"/>
    </source>
</evidence>
<gene>
    <name evidence="4" type="ORF">DPMN_093393</name>
</gene>
<dbReference type="AlphaFoldDB" id="A0A9D4L5D7"/>
<dbReference type="PANTHER" id="PTHR23048:SF0">
    <property type="entry name" value="CALMODULIN LIKE 3"/>
    <property type="match status" value="1"/>
</dbReference>
<accession>A0A9D4L5D7</accession>
<feature type="domain" description="EF-hand" evidence="3">
    <location>
        <begin position="112"/>
        <end position="147"/>
    </location>
</feature>
<organism evidence="4 5">
    <name type="scientific">Dreissena polymorpha</name>
    <name type="common">Zebra mussel</name>
    <name type="synonym">Mytilus polymorpha</name>
    <dbReference type="NCBI Taxonomy" id="45954"/>
    <lineage>
        <taxon>Eukaryota</taxon>
        <taxon>Metazoa</taxon>
        <taxon>Spiralia</taxon>
        <taxon>Lophotrochozoa</taxon>
        <taxon>Mollusca</taxon>
        <taxon>Bivalvia</taxon>
        <taxon>Autobranchia</taxon>
        <taxon>Heteroconchia</taxon>
        <taxon>Euheterodonta</taxon>
        <taxon>Imparidentia</taxon>
        <taxon>Neoheterodontei</taxon>
        <taxon>Myida</taxon>
        <taxon>Dreissenoidea</taxon>
        <taxon>Dreissenidae</taxon>
        <taxon>Dreissena</taxon>
    </lineage>
</organism>
<dbReference type="Gene3D" id="1.10.238.10">
    <property type="entry name" value="EF-hand"/>
    <property type="match status" value="2"/>
</dbReference>
<dbReference type="Proteomes" id="UP000828390">
    <property type="component" value="Unassembled WGS sequence"/>
</dbReference>
<dbReference type="PROSITE" id="PS50222">
    <property type="entry name" value="EF_HAND_2"/>
    <property type="match status" value="4"/>
</dbReference>
<dbReference type="FunFam" id="1.10.238.10:FF:000178">
    <property type="entry name" value="Calmodulin-2 A"/>
    <property type="match status" value="1"/>
</dbReference>
<evidence type="ECO:0000313" key="4">
    <source>
        <dbReference type="EMBL" id="KAH3850917.1"/>
    </source>
</evidence>
<dbReference type="PROSITE" id="PS00018">
    <property type="entry name" value="EF_HAND_1"/>
    <property type="match status" value="3"/>
</dbReference>
<dbReference type="SUPFAM" id="SSF47473">
    <property type="entry name" value="EF-hand"/>
    <property type="match status" value="1"/>
</dbReference>
<dbReference type="InterPro" id="IPR018247">
    <property type="entry name" value="EF_Hand_1_Ca_BS"/>
</dbReference>
<dbReference type="InterPro" id="IPR011992">
    <property type="entry name" value="EF-hand-dom_pair"/>
</dbReference>
<feature type="domain" description="EF-hand" evidence="3">
    <location>
        <begin position="40"/>
        <end position="75"/>
    </location>
</feature>
<keyword evidence="5" id="KW-1185">Reference proteome</keyword>
<dbReference type="GO" id="GO:0005509">
    <property type="term" value="F:calcium ion binding"/>
    <property type="evidence" value="ECO:0007669"/>
    <property type="project" value="InterPro"/>
</dbReference>
<dbReference type="GO" id="GO:0016460">
    <property type="term" value="C:myosin II complex"/>
    <property type="evidence" value="ECO:0007669"/>
    <property type="project" value="TreeGrafter"/>
</dbReference>